<dbReference type="Gene3D" id="3.40.630.30">
    <property type="match status" value="1"/>
</dbReference>
<dbReference type="SUPFAM" id="SSF55729">
    <property type="entry name" value="Acyl-CoA N-acyltransferases (Nat)"/>
    <property type="match status" value="1"/>
</dbReference>
<dbReference type="AlphaFoldDB" id="Q72Y57"/>
<evidence type="ECO:0000313" key="3">
    <source>
        <dbReference type="Proteomes" id="UP000002527"/>
    </source>
</evidence>
<feature type="domain" description="N-acetyltransferase" evidence="1">
    <location>
        <begin position="15"/>
        <end position="172"/>
    </location>
</feature>
<sequence>MEGRRANLEFTTERLTIRPFKSTDLQDVFAIYNNDDTCKFLLHNKWTHEDMQKRFNKKLENNVLTKDSILSLAVIYKTKVVGDLSVWYTNMKDTVEIGYSFSNEVAGRGLATEAVSSLVFKLFNECNVHRIQANLDARNIASQKLCERIGMRKEAHFIQDFWNKDEWTDSIVYGMLSSDLS</sequence>
<dbReference type="PROSITE" id="PS51186">
    <property type="entry name" value="GNAT"/>
    <property type="match status" value="1"/>
</dbReference>
<dbReference type="Proteomes" id="UP000002527">
    <property type="component" value="Chromosome"/>
</dbReference>
<name>Q72Y57_BACC1</name>
<dbReference type="EMBL" id="AE017194">
    <property type="protein sequence ID" value="AAS44065.1"/>
    <property type="molecule type" value="Genomic_DNA"/>
</dbReference>
<keyword evidence="2" id="KW-0808">Transferase</keyword>
<dbReference type="InterPro" id="IPR000182">
    <property type="entry name" value="GNAT_dom"/>
</dbReference>
<evidence type="ECO:0000313" key="2">
    <source>
        <dbReference type="EMBL" id="AAS44065.1"/>
    </source>
</evidence>
<evidence type="ECO:0000259" key="1">
    <source>
        <dbReference type="PROSITE" id="PS51186"/>
    </source>
</evidence>
<dbReference type="InterPro" id="IPR016181">
    <property type="entry name" value="Acyl_CoA_acyltransferase"/>
</dbReference>
<accession>Q72Y57</accession>
<dbReference type="InterPro" id="IPR051531">
    <property type="entry name" value="N-acetyltransferase"/>
</dbReference>
<dbReference type="PANTHER" id="PTHR43792">
    <property type="entry name" value="GNAT FAMILY, PUTATIVE (AFU_ORTHOLOGUE AFUA_3G00765)-RELATED-RELATED"/>
    <property type="match status" value="1"/>
</dbReference>
<reference evidence="2 3" key="1">
    <citation type="journal article" date="2004" name="Nucleic Acids Res.">
        <title>The genome sequence of Bacillus cereus ATCC 10987 reveals metabolic adaptations and a large plasmid related to Bacillus anthracis pXO1.</title>
        <authorList>
            <person name="Rasko D.A."/>
            <person name="Ravel J."/>
            <person name="Okstad O.A."/>
            <person name="Helgason E."/>
            <person name="Cer R.Z."/>
            <person name="Jiang L."/>
            <person name="Shores K.A."/>
            <person name="Fouts D.E."/>
            <person name="Tourasse N.J."/>
            <person name="Angiuoli S.V."/>
            <person name="Kolonay J."/>
            <person name="Nelson W.C."/>
            <person name="Kolsto A.-B."/>
            <person name="Fraser C.M."/>
            <person name="Read T.D."/>
        </authorList>
    </citation>
    <scope>NUCLEOTIDE SEQUENCE [LARGE SCALE GENOMIC DNA]</scope>
    <source>
        <strain evidence="3">ATCC 10987 / NRS 248</strain>
    </source>
</reference>
<dbReference type="Pfam" id="PF13302">
    <property type="entry name" value="Acetyltransf_3"/>
    <property type="match status" value="1"/>
</dbReference>
<protein>
    <submittedName>
        <fullName evidence="2">Acetyltransferase, putative</fullName>
    </submittedName>
</protein>
<organism evidence="2 3">
    <name type="scientific">Bacillus cereus (strain ATCC 10987 / NRS 248)</name>
    <dbReference type="NCBI Taxonomy" id="222523"/>
    <lineage>
        <taxon>Bacteria</taxon>
        <taxon>Bacillati</taxon>
        <taxon>Bacillota</taxon>
        <taxon>Bacilli</taxon>
        <taxon>Bacillales</taxon>
        <taxon>Bacillaceae</taxon>
        <taxon>Bacillus</taxon>
        <taxon>Bacillus cereus group</taxon>
    </lineage>
</organism>
<dbReference type="DNASU" id="2751288"/>
<proteinExistence type="predicted"/>
<dbReference type="PANTHER" id="PTHR43792:SF1">
    <property type="entry name" value="N-ACETYLTRANSFERASE DOMAIN-CONTAINING PROTEIN"/>
    <property type="match status" value="1"/>
</dbReference>
<dbReference type="GO" id="GO:0016747">
    <property type="term" value="F:acyltransferase activity, transferring groups other than amino-acyl groups"/>
    <property type="evidence" value="ECO:0007669"/>
    <property type="project" value="InterPro"/>
</dbReference>
<dbReference type="KEGG" id="bca:BCE_5164"/>
<dbReference type="HOGENOM" id="CLU_013985_3_6_9"/>
<gene>
    <name evidence="2" type="ordered locus">BCE_5164</name>
</gene>